<feature type="compositionally biased region" description="Polar residues" evidence="1">
    <location>
        <begin position="155"/>
        <end position="165"/>
    </location>
</feature>
<accession>H2YPR8</accession>
<feature type="compositionally biased region" description="Low complexity" evidence="1">
    <location>
        <begin position="167"/>
        <end position="184"/>
    </location>
</feature>
<dbReference type="InParanoid" id="H2YPR8"/>
<feature type="compositionally biased region" description="Polar residues" evidence="1">
    <location>
        <begin position="185"/>
        <end position="200"/>
    </location>
</feature>
<feature type="region of interest" description="Disordered" evidence="1">
    <location>
        <begin position="1"/>
        <end position="77"/>
    </location>
</feature>
<dbReference type="AlphaFoldDB" id="H2YPR8"/>
<evidence type="ECO:0000256" key="1">
    <source>
        <dbReference type="SAM" id="MobiDB-lite"/>
    </source>
</evidence>
<keyword evidence="3" id="KW-1185">Reference proteome</keyword>
<feature type="compositionally biased region" description="Basic and acidic residues" evidence="1">
    <location>
        <begin position="133"/>
        <end position="143"/>
    </location>
</feature>
<feature type="region of interest" description="Disordered" evidence="1">
    <location>
        <begin position="125"/>
        <end position="210"/>
    </location>
</feature>
<reference evidence="2" key="2">
    <citation type="submission" date="2025-08" db="UniProtKB">
        <authorList>
            <consortium name="Ensembl"/>
        </authorList>
    </citation>
    <scope>IDENTIFICATION</scope>
</reference>
<evidence type="ECO:0000313" key="3">
    <source>
        <dbReference type="Proteomes" id="UP000007875"/>
    </source>
</evidence>
<reference evidence="3" key="1">
    <citation type="submission" date="2003-08" db="EMBL/GenBank/DDBJ databases">
        <authorList>
            <person name="Birren B."/>
            <person name="Nusbaum C."/>
            <person name="Abebe A."/>
            <person name="Abouelleil A."/>
            <person name="Adekoya E."/>
            <person name="Ait-zahra M."/>
            <person name="Allen N."/>
            <person name="Allen T."/>
            <person name="An P."/>
            <person name="Anderson M."/>
            <person name="Anderson S."/>
            <person name="Arachchi H."/>
            <person name="Armbruster J."/>
            <person name="Bachantsang P."/>
            <person name="Baldwin J."/>
            <person name="Barry A."/>
            <person name="Bayul T."/>
            <person name="Blitshsteyn B."/>
            <person name="Bloom T."/>
            <person name="Blye J."/>
            <person name="Boguslavskiy L."/>
            <person name="Borowsky M."/>
            <person name="Boukhgalter B."/>
            <person name="Brunache A."/>
            <person name="Butler J."/>
            <person name="Calixte N."/>
            <person name="Calvo S."/>
            <person name="Camarata J."/>
            <person name="Campo K."/>
            <person name="Chang J."/>
            <person name="Cheshatsang Y."/>
            <person name="Citroen M."/>
            <person name="Collymore A."/>
            <person name="Considine T."/>
            <person name="Cook A."/>
            <person name="Cooke P."/>
            <person name="Corum B."/>
            <person name="Cuomo C."/>
            <person name="David R."/>
            <person name="Dawoe T."/>
            <person name="Degray S."/>
            <person name="Dodge S."/>
            <person name="Dooley K."/>
            <person name="Dorje P."/>
            <person name="Dorjee K."/>
            <person name="Dorris L."/>
            <person name="Duffey N."/>
            <person name="Dupes A."/>
            <person name="Elkins T."/>
            <person name="Engels R."/>
            <person name="Erickson J."/>
            <person name="Farina A."/>
            <person name="Faro S."/>
            <person name="Ferreira P."/>
            <person name="Fischer H."/>
            <person name="Fitzgerald M."/>
            <person name="Foley K."/>
            <person name="Gage D."/>
            <person name="Galagan J."/>
            <person name="Gearin G."/>
            <person name="Gnerre S."/>
            <person name="Gnirke A."/>
            <person name="Goyette A."/>
            <person name="Graham J."/>
            <person name="Grandbois E."/>
            <person name="Gyaltsen K."/>
            <person name="Hafez N."/>
            <person name="Hagopian D."/>
            <person name="Hagos B."/>
            <person name="Hall J."/>
            <person name="Hatcher B."/>
            <person name="Heller A."/>
            <person name="Higgins H."/>
            <person name="Honan T."/>
            <person name="Horn A."/>
            <person name="Houde N."/>
            <person name="Hughes L."/>
            <person name="Hulme W."/>
            <person name="Husby E."/>
            <person name="Iliev I."/>
            <person name="Jaffe D."/>
            <person name="Jones C."/>
            <person name="Kamal M."/>
            <person name="Kamat A."/>
            <person name="Kamvysselis M."/>
            <person name="Karlsson E."/>
            <person name="Kells C."/>
            <person name="Kieu A."/>
            <person name="Kisner P."/>
            <person name="Kodira C."/>
            <person name="Kulbokas E."/>
            <person name="Labutti K."/>
            <person name="Lama D."/>
            <person name="Landers T."/>
            <person name="Leger J."/>
            <person name="Levine S."/>
            <person name="Lewis D."/>
            <person name="Lewis T."/>
            <person name="Lindblad-toh K."/>
            <person name="Liu X."/>
            <person name="Lokyitsang T."/>
            <person name="Lokyitsang Y."/>
            <person name="Lucien O."/>
            <person name="Lui A."/>
            <person name="Ma L.J."/>
            <person name="Mabbitt R."/>
            <person name="Macdonald J."/>
            <person name="Maclean C."/>
            <person name="Major J."/>
            <person name="Manning J."/>
            <person name="Marabella R."/>
            <person name="Maru K."/>
            <person name="Matthews C."/>
            <person name="Mauceli E."/>
            <person name="Mccarthy M."/>
            <person name="Mcdonough S."/>
            <person name="Mcghee T."/>
            <person name="Meldrim J."/>
            <person name="Meneus L."/>
            <person name="Mesirov J."/>
            <person name="Mihalev A."/>
            <person name="Mihova T."/>
            <person name="Mikkelsen T."/>
            <person name="Mlenga V."/>
            <person name="Moru K."/>
            <person name="Mozes J."/>
            <person name="Mulrain L."/>
            <person name="Munson G."/>
            <person name="Naylor J."/>
            <person name="Newes C."/>
            <person name="Nguyen C."/>
            <person name="Nguyen N."/>
            <person name="Nguyen T."/>
            <person name="Nicol R."/>
            <person name="Nielsen C."/>
            <person name="Nizzari M."/>
            <person name="Norbu C."/>
            <person name="Norbu N."/>
            <person name="O'donnell P."/>
            <person name="Okoawo O."/>
            <person name="O'leary S."/>
            <person name="Omotosho B."/>
            <person name="O'neill K."/>
            <person name="Osman S."/>
            <person name="Parker S."/>
            <person name="Perrin D."/>
            <person name="Phunkhang P."/>
            <person name="Piqani B."/>
            <person name="Purcell S."/>
            <person name="Rachupka T."/>
            <person name="Ramasamy U."/>
            <person name="Rameau R."/>
            <person name="Ray V."/>
            <person name="Raymond C."/>
            <person name="Retta R."/>
            <person name="Richardson S."/>
            <person name="Rise C."/>
            <person name="Rodriguez J."/>
            <person name="Rogers J."/>
            <person name="Rogov P."/>
            <person name="Rutman M."/>
            <person name="Schupbach R."/>
            <person name="Seaman C."/>
            <person name="Settipalli S."/>
            <person name="Sharpe T."/>
            <person name="Sheridan J."/>
            <person name="Sherpa N."/>
            <person name="Shi J."/>
            <person name="Smirnov S."/>
            <person name="Smith C."/>
            <person name="Sougnez C."/>
            <person name="Spencer B."/>
            <person name="Stalker J."/>
            <person name="Stange-thomann N."/>
            <person name="Stavropoulos S."/>
            <person name="Stetson K."/>
            <person name="Stone C."/>
            <person name="Stone S."/>
            <person name="Stubbs M."/>
            <person name="Talamas J."/>
            <person name="Tchuinga P."/>
            <person name="Tenzing P."/>
            <person name="Tesfaye S."/>
            <person name="Theodore J."/>
            <person name="Thoulutsang Y."/>
            <person name="Topham K."/>
            <person name="Towey S."/>
            <person name="Tsamla T."/>
            <person name="Tsomo N."/>
            <person name="Vallee D."/>
            <person name="Vassiliev H."/>
            <person name="Venkataraman V."/>
            <person name="Vinson J."/>
            <person name="Vo A."/>
            <person name="Wade C."/>
            <person name="Wang S."/>
            <person name="Wangchuk T."/>
            <person name="Wangdi T."/>
            <person name="Whittaker C."/>
            <person name="Wilkinson J."/>
            <person name="Wu Y."/>
            <person name="Wyman D."/>
            <person name="Yadav S."/>
            <person name="Yang S."/>
            <person name="Yang X."/>
            <person name="Yeager S."/>
            <person name="Yee E."/>
            <person name="Young G."/>
            <person name="Zainoun J."/>
            <person name="Zembeck L."/>
            <person name="Zimmer A."/>
            <person name="Zody M."/>
            <person name="Lander E."/>
        </authorList>
    </citation>
    <scope>NUCLEOTIDE SEQUENCE [LARGE SCALE GENOMIC DNA]</scope>
</reference>
<organism evidence="2 3">
    <name type="scientific">Ciona savignyi</name>
    <name type="common">Pacific transparent sea squirt</name>
    <dbReference type="NCBI Taxonomy" id="51511"/>
    <lineage>
        <taxon>Eukaryota</taxon>
        <taxon>Metazoa</taxon>
        <taxon>Chordata</taxon>
        <taxon>Tunicata</taxon>
        <taxon>Ascidiacea</taxon>
        <taxon>Phlebobranchia</taxon>
        <taxon>Cionidae</taxon>
        <taxon>Ciona</taxon>
    </lineage>
</organism>
<reference evidence="2" key="3">
    <citation type="submission" date="2025-09" db="UniProtKB">
        <authorList>
            <consortium name="Ensembl"/>
        </authorList>
    </citation>
    <scope>IDENTIFICATION</scope>
</reference>
<feature type="compositionally biased region" description="Polar residues" evidence="1">
    <location>
        <begin position="36"/>
        <end position="63"/>
    </location>
</feature>
<evidence type="ECO:0000313" key="2">
    <source>
        <dbReference type="Ensembl" id="ENSCSAVP00000007326.1"/>
    </source>
</evidence>
<feature type="compositionally biased region" description="Low complexity" evidence="1">
    <location>
        <begin position="64"/>
        <end position="75"/>
    </location>
</feature>
<protein>
    <submittedName>
        <fullName evidence="2">Uncharacterized protein</fullName>
    </submittedName>
</protein>
<dbReference type="Proteomes" id="UP000007875">
    <property type="component" value="Unassembled WGS sequence"/>
</dbReference>
<proteinExistence type="predicted"/>
<sequence>MSDRSDGSSWANHRMPSDPRSGTNVDDCEIGVWDPNSVNKSYPANNSSQYHMPSSNAWASSEQSNPNYSYGNYNNHQDYTSQLTSQAQNLSINAVSSQNSNLYYSGEPPVPQAAPYVQQRQEPMPTLTNTAPSRHENHSRRSDSTNWRNPIPSYNLPQESSSYNAPYSADAQYQQQRSQYSNQAPSQNWSSFQNPLLSGNNDEDEESPEVIVERMKQSKAAAKLAAEELL</sequence>
<dbReference type="HOGENOM" id="CLU_1207159_0_0_1"/>
<dbReference type="Ensembl" id="ENSCSAVT00000007422.1">
    <property type="protein sequence ID" value="ENSCSAVP00000007326.1"/>
    <property type="gene ID" value="ENSCSAVG00000004374.1"/>
</dbReference>
<name>H2YPR8_CIOSA</name>